<reference evidence="2" key="1">
    <citation type="journal article" date="2019" name="Int. J. Syst. Evol. Microbiol.">
        <title>The Global Catalogue of Microorganisms (GCM) 10K type strain sequencing project: providing services to taxonomists for standard genome sequencing and annotation.</title>
        <authorList>
            <consortium name="The Broad Institute Genomics Platform"/>
            <consortium name="The Broad Institute Genome Sequencing Center for Infectious Disease"/>
            <person name="Wu L."/>
            <person name="Ma J."/>
        </authorList>
    </citation>
    <scope>NUCLEOTIDE SEQUENCE [LARGE SCALE GENOMIC DNA]</scope>
    <source>
        <strain evidence="2">CGMCC 1.12192</strain>
    </source>
</reference>
<proteinExistence type="predicted"/>
<evidence type="ECO:0000313" key="2">
    <source>
        <dbReference type="Proteomes" id="UP001595960"/>
    </source>
</evidence>
<gene>
    <name evidence="1" type="ORF">ACFPER_06970</name>
</gene>
<comment type="caution">
    <text evidence="1">The sequence shown here is derived from an EMBL/GenBank/DDBJ whole genome shotgun (WGS) entry which is preliminary data.</text>
</comment>
<protein>
    <submittedName>
        <fullName evidence="1">Uncharacterized protein</fullName>
    </submittedName>
</protein>
<dbReference type="RefSeq" id="WP_204391650.1">
    <property type="nucleotide sequence ID" value="NZ_JAFBBW010000001.1"/>
</dbReference>
<dbReference type="Proteomes" id="UP001595960">
    <property type="component" value="Unassembled WGS sequence"/>
</dbReference>
<keyword evidence="2" id="KW-1185">Reference proteome</keyword>
<accession>A0ABV9R8Q2</accession>
<organism evidence="1 2">
    <name type="scientific">Agromyces aurantiacus</name>
    <dbReference type="NCBI Taxonomy" id="165814"/>
    <lineage>
        <taxon>Bacteria</taxon>
        <taxon>Bacillati</taxon>
        <taxon>Actinomycetota</taxon>
        <taxon>Actinomycetes</taxon>
        <taxon>Micrococcales</taxon>
        <taxon>Microbacteriaceae</taxon>
        <taxon>Agromyces</taxon>
    </lineage>
</organism>
<dbReference type="EMBL" id="JBHSJC010000001">
    <property type="protein sequence ID" value="MFC4828522.1"/>
    <property type="molecule type" value="Genomic_DNA"/>
</dbReference>
<sequence>MGELTTDAERWWPRLSIRAKHAILADPAAPLDDAVREEIGTLTDAPAPERLGAADRDYIRTQTEFVD</sequence>
<name>A0ABV9R8Q2_9MICO</name>
<evidence type="ECO:0000313" key="1">
    <source>
        <dbReference type="EMBL" id="MFC4828522.1"/>
    </source>
</evidence>